<comment type="caution">
    <text evidence="5">The sequence shown here is derived from an EMBL/GenBank/DDBJ whole genome shotgun (WGS) entry which is preliminary data.</text>
</comment>
<name>A0A3N6RVB5_9CYAN</name>
<feature type="compositionally biased region" description="Polar residues" evidence="2">
    <location>
        <begin position="298"/>
        <end position="320"/>
    </location>
</feature>
<reference evidence="5 6" key="1">
    <citation type="journal article" date="2018" name="ACS Chem. Biol.">
        <title>Ketoreductase domain dysfunction expands chemodiversity: malyngamide biosynthesis in the cyanobacterium Okeania hirsuta.</title>
        <authorList>
            <person name="Moss N.A."/>
            <person name="Leao T."/>
            <person name="Rankin M."/>
            <person name="McCullough T.M."/>
            <person name="Qu P."/>
            <person name="Korobeynikov A."/>
            <person name="Smith J.L."/>
            <person name="Gerwick L."/>
            <person name="Gerwick W.H."/>
        </authorList>
    </citation>
    <scope>NUCLEOTIDE SEQUENCE [LARGE SCALE GENOMIC DNA]</scope>
    <source>
        <strain evidence="5 6">PAB10Feb10-1</strain>
    </source>
</reference>
<evidence type="ECO:0000256" key="2">
    <source>
        <dbReference type="SAM" id="MobiDB-lite"/>
    </source>
</evidence>
<keyword evidence="1 3" id="KW-0732">Signal</keyword>
<evidence type="ECO:0000259" key="4">
    <source>
        <dbReference type="Pfam" id="PF12849"/>
    </source>
</evidence>
<dbReference type="InterPro" id="IPR024370">
    <property type="entry name" value="PBP_domain"/>
</dbReference>
<proteinExistence type="predicted"/>
<protein>
    <submittedName>
        <fullName evidence="5">DUF4912 domain-containing protein</fullName>
    </submittedName>
</protein>
<dbReference type="InterPro" id="IPR032585">
    <property type="entry name" value="DUF4912"/>
</dbReference>
<feature type="compositionally biased region" description="Polar residues" evidence="2">
    <location>
        <begin position="337"/>
        <end position="352"/>
    </location>
</feature>
<dbReference type="AlphaFoldDB" id="A0A3N6RVB5"/>
<feature type="region of interest" description="Disordered" evidence="2">
    <location>
        <begin position="294"/>
        <end position="396"/>
    </location>
</feature>
<dbReference type="Proteomes" id="UP000269154">
    <property type="component" value="Unassembled WGS sequence"/>
</dbReference>
<accession>A0A3N6RVB5</accession>
<feature type="chain" id="PRO_5017993522" evidence="3">
    <location>
        <begin position="27"/>
        <end position="1230"/>
    </location>
</feature>
<dbReference type="Gene3D" id="3.40.190.10">
    <property type="entry name" value="Periplasmic binding protein-like II"/>
    <property type="match status" value="2"/>
</dbReference>
<evidence type="ECO:0000256" key="3">
    <source>
        <dbReference type="SAM" id="SignalP"/>
    </source>
</evidence>
<keyword evidence="6" id="KW-1185">Reference proteome</keyword>
<dbReference type="Pfam" id="PF12849">
    <property type="entry name" value="PBP_like_2"/>
    <property type="match status" value="1"/>
</dbReference>
<dbReference type="SUPFAM" id="SSF53850">
    <property type="entry name" value="Periplasmic binding protein-like II"/>
    <property type="match status" value="1"/>
</dbReference>
<dbReference type="EMBL" id="RCBY01000024">
    <property type="protein sequence ID" value="RQH50216.1"/>
    <property type="molecule type" value="Genomic_DNA"/>
</dbReference>
<organism evidence="5 6">
    <name type="scientific">Okeania hirsuta</name>
    <dbReference type="NCBI Taxonomy" id="1458930"/>
    <lineage>
        <taxon>Bacteria</taxon>
        <taxon>Bacillati</taxon>
        <taxon>Cyanobacteriota</taxon>
        <taxon>Cyanophyceae</taxon>
        <taxon>Oscillatoriophycideae</taxon>
        <taxon>Oscillatoriales</taxon>
        <taxon>Microcoleaceae</taxon>
        <taxon>Okeania</taxon>
    </lineage>
</organism>
<evidence type="ECO:0000313" key="6">
    <source>
        <dbReference type="Proteomes" id="UP000269154"/>
    </source>
</evidence>
<feature type="compositionally biased region" description="Polar residues" evidence="2">
    <location>
        <begin position="368"/>
        <end position="396"/>
    </location>
</feature>
<feature type="region of interest" description="Disordered" evidence="2">
    <location>
        <begin position="434"/>
        <end position="484"/>
    </location>
</feature>
<sequence length="1230" mass="133698">MSSSSKKLFQISVVLLTLTATPKPLAATNISNIILAQSVNSNTVYSLPESLPSGTKIRLHGSNSMTVINRSLKQRYEEKFPDAQVELAAGDTSEVLEALRKGETDIAAIGRPLTAQEKEQGLVEVPIERGKIAVIVSPENPFSENLSFEQFAKILRGEITNWSEIGGSQIPIRFLDRPEFSDTREALKSYEVFKKSPFQTGSNTTQISQDDTAAVIKELGKDGISYAIADQVMNKGNVRVIQMHKTLPDDPRYPYSQPRNYIYNKDAAPPEVLAFMGLVTSKIGQEVVAALAQEGETESTISPGAATTNNSDTQTETAANSPEVDSGETDAAISPGVVTTNNSDTQTETAANSPEVDSAAPGAVVTAPSPNTSTVNEANSSEAVDSSSPAQSDSALLPNDISQETETEGFPWWLLFLLGIPLLGALIWGLQRGRGGDSAKKDIETATPVDGNENKEISTPKVGVDTTDKATTPADGNQTTPTDGIPIAPIAGGLGLAGLLAAWANHSKNSEINLTAQPNQSGLATWSVPQADKDAAKSHGGQEYQLRVYDVTDIDLDSQPAPTVQQYDCSESTTDKQIDSLVPEHDYQTEIGYVTDDGQWLKLARSEKIRISTPETVAPMDGGDSTGISIPEVGVDTTDKATTPADGNQTTPTDGIGIGQILGGLGVAGLLAAWANRKRELNSEINLTSHHNKSASVTWSVPQADKDAAKLYGGQQYQLRVYDVTNIDLDSQPAHSTKYYDSEESNQQWQVGNLLDDCEYQAEIGYATDDGQWLPLARSNRVRISEYPVDENIDVTKEPELLGKTPVKWVLPPCKITITPENEENMMVVWEVPQTAKNAIKEQGGEQYQLRIYDVTGIDLDTQPAYNVQAYDCEESTQQMQAPVFVKEREYQAEIGYVTDDGEWLKLARSNRIWIPVPNFTVDSDEVKSTQLDTTPTTVTIPEEALKSSWITIVPNDNQSACVHLVVSQAAKDAAKQQGGKQYQLRIYDVTDVDIDSQKAQKIQQYDCEESIQKQKIPINVGSLSYVDYLAEIGYVTDNLQWLRIVCSDPLRIPVLTRTDDIEAVGTVLPGETAIDTDVISQVSESEEETAIAASNITPGDCEIQHLVVHSHNNCYSLNDAQIKGLQETAVSKTLEPGIYVARIKSGTFGYGSNICPSGEPFVLLWIFGGKVKNKKTNIPVGQTWSTLNGYHETLTLEVLETTTLYVFFVDTYPDDNNGELTVSVAKLYS</sequence>
<feature type="compositionally biased region" description="Basic and acidic residues" evidence="2">
    <location>
        <begin position="434"/>
        <end position="444"/>
    </location>
</feature>
<evidence type="ECO:0000256" key="1">
    <source>
        <dbReference type="ARBA" id="ARBA00022729"/>
    </source>
</evidence>
<feature type="signal peptide" evidence="3">
    <location>
        <begin position="1"/>
        <end position="26"/>
    </location>
</feature>
<evidence type="ECO:0000313" key="5">
    <source>
        <dbReference type="EMBL" id="RQH50216.1"/>
    </source>
</evidence>
<dbReference type="PANTHER" id="PTHR30570:SF1">
    <property type="entry name" value="PHOSPHATE-BINDING PROTEIN PSTS"/>
    <property type="match status" value="1"/>
</dbReference>
<dbReference type="PANTHER" id="PTHR30570">
    <property type="entry name" value="PERIPLASMIC PHOSPHATE BINDING COMPONENT OF PHOSPHATE ABC TRANSPORTER"/>
    <property type="match status" value="1"/>
</dbReference>
<feature type="domain" description="PBP" evidence="4">
    <location>
        <begin position="53"/>
        <end position="281"/>
    </location>
</feature>
<dbReference type="OrthoDB" id="454818at2"/>
<dbReference type="InterPro" id="IPR050811">
    <property type="entry name" value="Phosphate_ABC_transporter"/>
</dbReference>
<gene>
    <name evidence="5" type="ORF">D5R40_06550</name>
</gene>
<dbReference type="Pfam" id="PF16258">
    <property type="entry name" value="DUF4912"/>
    <property type="match status" value="4"/>
</dbReference>
<dbReference type="RefSeq" id="WP_124154395.1">
    <property type="nucleotide sequence ID" value="NZ_CAWOLW010000157.1"/>
</dbReference>